<gene>
    <name evidence="8" type="ORF">MNBD_GAMMA11-2985</name>
</gene>
<feature type="domain" description="UDP-3-O-[3-hydroxymyristoyl] glucosamine N-acyltransferase non-repeat region" evidence="7">
    <location>
        <begin position="22"/>
        <end position="87"/>
    </location>
</feature>
<organism evidence="8">
    <name type="scientific">hydrothermal vent metagenome</name>
    <dbReference type="NCBI Taxonomy" id="652676"/>
    <lineage>
        <taxon>unclassified sequences</taxon>
        <taxon>metagenomes</taxon>
        <taxon>ecological metagenomes</taxon>
    </lineage>
</organism>
<dbReference type="Gene3D" id="3.40.1390.10">
    <property type="entry name" value="MurE/MurF, N-terminal domain"/>
    <property type="match status" value="1"/>
</dbReference>
<dbReference type="Pfam" id="PF04613">
    <property type="entry name" value="LpxD"/>
    <property type="match status" value="1"/>
</dbReference>
<evidence type="ECO:0000256" key="5">
    <source>
        <dbReference type="ARBA" id="ARBA00023098"/>
    </source>
</evidence>
<name>A0A3B0XE41_9ZZZZ</name>
<keyword evidence="1" id="KW-0444">Lipid biosynthesis</keyword>
<keyword evidence="6 8" id="KW-0012">Acyltransferase</keyword>
<sequence length="340" mass="36253">MKYSLGEIAEHLGAELRGDGNIIIRSISTVDEALEGDLTFVTSSKYTSSLKKTAASAVLITEDMLDAVAVAALVVPNPRAAYARVVSLLYPQWMPGAGIDKTAQVDDTAQIADTAYIGPNAVIEAGAIICENSVINSGSIIGRESVIGKGTYIYPNVTIYHGCRIGEYCILHAASVIGSDGFGFELDEGEWLKIPQVGGVVIGNKVEIGACSVVDRGAINDTVIEEGVKLDNHVQIAHNVHVGAHTLMSRGVGIAGSTRVGKNCLFAGMVGVRDHINIVDGVTVTAMSLVTKSLKKPGSYSSNTPIDDTRAWRKNSTRFKQLDDMARRIRQLEKLIQEKG</sequence>
<evidence type="ECO:0000256" key="3">
    <source>
        <dbReference type="ARBA" id="ARBA00022679"/>
    </source>
</evidence>
<dbReference type="InterPro" id="IPR001451">
    <property type="entry name" value="Hexapep"/>
</dbReference>
<dbReference type="CDD" id="cd03352">
    <property type="entry name" value="LbH_LpxD"/>
    <property type="match status" value="1"/>
</dbReference>
<evidence type="ECO:0000256" key="4">
    <source>
        <dbReference type="ARBA" id="ARBA00022737"/>
    </source>
</evidence>
<keyword evidence="5" id="KW-0443">Lipid metabolism</keyword>
<evidence type="ECO:0000256" key="6">
    <source>
        <dbReference type="ARBA" id="ARBA00023315"/>
    </source>
</evidence>
<dbReference type="GO" id="GO:0009245">
    <property type="term" value="P:lipid A biosynthetic process"/>
    <property type="evidence" value="ECO:0007669"/>
    <property type="project" value="UniProtKB-KW"/>
</dbReference>
<dbReference type="AlphaFoldDB" id="A0A3B0XE41"/>
<keyword evidence="4" id="KW-0677">Repeat</keyword>
<keyword evidence="3 8" id="KW-0808">Transferase</keyword>
<reference evidence="8" key="1">
    <citation type="submission" date="2018-06" db="EMBL/GenBank/DDBJ databases">
        <authorList>
            <person name="Zhirakovskaya E."/>
        </authorList>
    </citation>
    <scope>NUCLEOTIDE SEQUENCE</scope>
</reference>
<keyword evidence="2" id="KW-0441">Lipid A biosynthesis</keyword>
<evidence type="ECO:0000313" key="8">
    <source>
        <dbReference type="EMBL" id="VAW66575.1"/>
    </source>
</evidence>
<dbReference type="EC" id="2.3.1.191" evidence="8"/>
<dbReference type="GO" id="GO:0103118">
    <property type="term" value="F:UDP-3-O-[(3R)-3-hydroxyacyl]-glucosamine N-acyltransferase activity"/>
    <property type="evidence" value="ECO:0007669"/>
    <property type="project" value="UniProtKB-EC"/>
</dbReference>
<dbReference type="NCBIfam" id="NF002060">
    <property type="entry name" value="PRK00892.1"/>
    <property type="match status" value="1"/>
</dbReference>
<accession>A0A3B0XE41</accession>
<dbReference type="PANTHER" id="PTHR43378">
    <property type="entry name" value="UDP-3-O-ACYLGLUCOSAMINE N-ACYLTRANSFERASE"/>
    <property type="match status" value="1"/>
</dbReference>
<dbReference type="InterPro" id="IPR020573">
    <property type="entry name" value="UDP_GlcNAc_AcTrfase_non-rep"/>
</dbReference>
<dbReference type="NCBIfam" id="TIGR01853">
    <property type="entry name" value="lipid_A_lpxD"/>
    <property type="match status" value="1"/>
</dbReference>
<dbReference type="Pfam" id="PF00132">
    <property type="entry name" value="Hexapep"/>
    <property type="match status" value="2"/>
</dbReference>
<dbReference type="EMBL" id="UOFG01000279">
    <property type="protein sequence ID" value="VAW66575.1"/>
    <property type="molecule type" value="Genomic_DNA"/>
</dbReference>
<dbReference type="PANTHER" id="PTHR43378:SF2">
    <property type="entry name" value="UDP-3-O-ACYLGLUCOSAMINE N-ACYLTRANSFERASE 1, MITOCHONDRIAL-RELATED"/>
    <property type="match status" value="1"/>
</dbReference>
<dbReference type="InterPro" id="IPR007691">
    <property type="entry name" value="LpxD"/>
</dbReference>
<dbReference type="GO" id="GO:0016410">
    <property type="term" value="F:N-acyltransferase activity"/>
    <property type="evidence" value="ECO:0007669"/>
    <property type="project" value="InterPro"/>
</dbReference>
<dbReference type="SUPFAM" id="SSF51161">
    <property type="entry name" value="Trimeric LpxA-like enzymes"/>
    <property type="match status" value="1"/>
</dbReference>
<dbReference type="Gene3D" id="1.20.5.170">
    <property type="match status" value="1"/>
</dbReference>
<evidence type="ECO:0000256" key="1">
    <source>
        <dbReference type="ARBA" id="ARBA00022516"/>
    </source>
</evidence>
<dbReference type="GO" id="GO:0016020">
    <property type="term" value="C:membrane"/>
    <property type="evidence" value="ECO:0007669"/>
    <property type="project" value="GOC"/>
</dbReference>
<evidence type="ECO:0000256" key="2">
    <source>
        <dbReference type="ARBA" id="ARBA00022556"/>
    </source>
</evidence>
<proteinExistence type="inferred from homology"/>
<dbReference type="InterPro" id="IPR011004">
    <property type="entry name" value="Trimer_LpxA-like_sf"/>
</dbReference>
<dbReference type="HAMAP" id="MF_00523">
    <property type="entry name" value="LpxD"/>
    <property type="match status" value="1"/>
</dbReference>
<protein>
    <submittedName>
        <fullName evidence="8">UDP-3-O-[3-hydroxymyristoyl] glucosamine N-acyltransferase</fullName>
        <ecNumber evidence="8">2.3.1.191</ecNumber>
    </submittedName>
</protein>
<dbReference type="Gene3D" id="2.160.10.10">
    <property type="entry name" value="Hexapeptide repeat proteins"/>
    <property type="match status" value="1"/>
</dbReference>
<evidence type="ECO:0000259" key="7">
    <source>
        <dbReference type="Pfam" id="PF04613"/>
    </source>
</evidence>